<dbReference type="KEGG" id="blr:BRLA_c040610"/>
<dbReference type="eggNOG" id="ENOG50334GW">
    <property type="taxonomic scope" value="Bacteria"/>
</dbReference>
<accession>A0A075RAT8</accession>
<sequence length="107" mass="12749">MKHVVKEIWINVEQSEDKNYDIYDNNVDIMVTLSDNSKWVATFFTYENIKTLQQKNKKTGENLKGAYLWASDMVLVDNVSRKRIEEIINHLINEDDFKYIFVHCEDD</sequence>
<reference evidence="1 2" key="1">
    <citation type="journal article" date="2011" name="J. Bacteriol.">
        <title>Genome sequence of Brevibacillus laterosporus LMG 15441, a pathogen of invertebrates.</title>
        <authorList>
            <person name="Djukic M."/>
            <person name="Poehlein A."/>
            <person name="Thurmer A."/>
            <person name="Daniel R."/>
        </authorList>
    </citation>
    <scope>NUCLEOTIDE SEQUENCE [LARGE SCALE GENOMIC DNA]</scope>
    <source>
        <strain evidence="1 2">LMG 15441</strain>
    </source>
</reference>
<dbReference type="RefSeq" id="WP_003334670.1">
    <property type="nucleotide sequence ID" value="NZ_CP007806.1"/>
</dbReference>
<dbReference type="AlphaFoldDB" id="A0A075RAT8"/>
<keyword evidence="2" id="KW-1185">Reference proteome</keyword>
<organism evidence="1 2">
    <name type="scientific">Brevibacillus laterosporus LMG 15441</name>
    <dbReference type="NCBI Taxonomy" id="1042163"/>
    <lineage>
        <taxon>Bacteria</taxon>
        <taxon>Bacillati</taxon>
        <taxon>Bacillota</taxon>
        <taxon>Bacilli</taxon>
        <taxon>Bacillales</taxon>
        <taxon>Paenibacillaceae</taxon>
        <taxon>Brevibacillus</taxon>
    </lineage>
</organism>
<dbReference type="Proteomes" id="UP000005850">
    <property type="component" value="Chromosome"/>
</dbReference>
<dbReference type="HOGENOM" id="CLU_138508_0_0_9"/>
<protein>
    <submittedName>
        <fullName evidence="1">Uncharacterized protein</fullName>
    </submittedName>
</protein>
<evidence type="ECO:0000313" key="1">
    <source>
        <dbReference type="EMBL" id="AIG28338.1"/>
    </source>
</evidence>
<name>A0A075RAT8_BRELA</name>
<proteinExistence type="predicted"/>
<dbReference type="EMBL" id="CP007806">
    <property type="protein sequence ID" value="AIG28338.1"/>
    <property type="molecule type" value="Genomic_DNA"/>
</dbReference>
<evidence type="ECO:0000313" key="2">
    <source>
        <dbReference type="Proteomes" id="UP000005850"/>
    </source>
</evidence>
<gene>
    <name evidence="1" type="ORF">BRLA_c040610</name>
</gene>